<dbReference type="EMBL" id="AEQN01000026">
    <property type="protein sequence ID" value="EFV00910.1"/>
    <property type="molecule type" value="Genomic_DNA"/>
</dbReference>
<proteinExistence type="predicted"/>
<dbReference type="GO" id="GO:0010181">
    <property type="term" value="F:FMN binding"/>
    <property type="evidence" value="ECO:0007669"/>
    <property type="project" value="InterPro"/>
</dbReference>
<keyword evidence="1" id="KW-0732">Signal</keyword>
<dbReference type="HOGENOM" id="CLU_1049141_0_0_9"/>
<protein>
    <submittedName>
        <fullName evidence="2">Uncharacterized protein</fullName>
    </submittedName>
</protein>
<dbReference type="STRING" id="887929.HMP0721_2075"/>
<dbReference type="Proteomes" id="UP000004754">
    <property type="component" value="Unassembled WGS sequence"/>
</dbReference>
<dbReference type="GO" id="GO:0016020">
    <property type="term" value="C:membrane"/>
    <property type="evidence" value="ECO:0007669"/>
    <property type="project" value="InterPro"/>
</dbReference>
<feature type="signal peptide" evidence="1">
    <location>
        <begin position="1"/>
        <end position="28"/>
    </location>
</feature>
<evidence type="ECO:0000256" key="1">
    <source>
        <dbReference type="SAM" id="SignalP"/>
    </source>
</evidence>
<evidence type="ECO:0000313" key="2">
    <source>
        <dbReference type="EMBL" id="EFV00910.1"/>
    </source>
</evidence>
<dbReference type="AlphaFoldDB" id="E6MJ90"/>
<feature type="chain" id="PRO_5003208168" evidence="1">
    <location>
        <begin position="29"/>
        <end position="265"/>
    </location>
</feature>
<name>E6MJ90_9FIRM</name>
<dbReference type="RefSeq" id="WP_006599497.1">
    <property type="nucleotide sequence ID" value="NZ_GL622359.1"/>
</dbReference>
<dbReference type="PROSITE" id="PS51257">
    <property type="entry name" value="PROKAR_LIPOPROTEIN"/>
    <property type="match status" value="1"/>
</dbReference>
<sequence length="265" mass="28963">MRHAHYARRWCAAIAAIALCLAASGCSAIHLGSRPINREAGVISPGKRSDYRDGRYAAVTDTTDTHGFGQQLILTVRDGIITRAIFAERRPDGAAKAESALPWLKNKTIQSTAALRQQLIRDLIAHQDPQVDTVTGATETSGTFRRLARAALRKSADADTSPAVISPARTYTATLSSPNAAGITCELRIRYRHGRITRLHFQERMDGESHRFSKAQTKQLDGWMQSAKAGNTLSPVSDSAADRSLLADYNAALAAIRRQRQNFKP</sequence>
<comment type="caution">
    <text evidence="2">The sequence shown here is derived from an EMBL/GenBank/DDBJ whole genome shotgun (WGS) entry which is preliminary data.</text>
</comment>
<accession>E6MJ90</accession>
<dbReference type="Gene3D" id="3.90.1010.20">
    <property type="match status" value="1"/>
</dbReference>
<keyword evidence="3" id="KW-1185">Reference proteome</keyword>
<reference evidence="2 3" key="1">
    <citation type="submission" date="2010-12" db="EMBL/GenBank/DDBJ databases">
        <authorList>
            <person name="Muzny D."/>
            <person name="Qin X."/>
            <person name="Deng J."/>
            <person name="Jiang H."/>
            <person name="Liu Y."/>
            <person name="Qu J."/>
            <person name="Song X.-Z."/>
            <person name="Zhang L."/>
            <person name="Thornton R."/>
            <person name="Coyle M."/>
            <person name="Francisco L."/>
            <person name="Jackson L."/>
            <person name="Javaid M."/>
            <person name="Korchina V."/>
            <person name="Kovar C."/>
            <person name="Mata R."/>
            <person name="Mathew T."/>
            <person name="Ngo R."/>
            <person name="Nguyen L."/>
            <person name="Nguyen N."/>
            <person name="Okwuonu G."/>
            <person name="Ongeri F."/>
            <person name="Pham C."/>
            <person name="Simmons D."/>
            <person name="Wilczek-Boney K."/>
            <person name="Hale W."/>
            <person name="Jakkamsetti A."/>
            <person name="Pham P."/>
            <person name="Ruth R."/>
            <person name="San Lucas F."/>
            <person name="Warren J."/>
            <person name="Zhang J."/>
            <person name="Zhao Z."/>
            <person name="Zhou C."/>
            <person name="Zhu D."/>
            <person name="Lee S."/>
            <person name="Bess C."/>
            <person name="Blankenburg K."/>
            <person name="Forbes L."/>
            <person name="Fu Q."/>
            <person name="Gubbala S."/>
            <person name="Hirani K."/>
            <person name="Jayaseelan J.C."/>
            <person name="Lara F."/>
            <person name="Munidasa M."/>
            <person name="Palculict T."/>
            <person name="Patil S."/>
            <person name="Pu L.-L."/>
            <person name="Saada N."/>
            <person name="Tang L."/>
            <person name="Weissenberger G."/>
            <person name="Zhu Y."/>
            <person name="Hemphill L."/>
            <person name="Shang Y."/>
            <person name="Youmans B."/>
            <person name="Ayvaz T."/>
            <person name="Ross M."/>
            <person name="Santibanez J."/>
            <person name="Aqrawi P."/>
            <person name="Gross S."/>
            <person name="Joshi V."/>
            <person name="Fowler G."/>
            <person name="Nazareth L."/>
            <person name="Reid J."/>
            <person name="Worley K."/>
            <person name="Petrosino J."/>
            <person name="Highlander S."/>
            <person name="Gibbs R."/>
        </authorList>
    </citation>
    <scope>NUCLEOTIDE SEQUENCE [LARGE SCALE GENOMIC DNA]</scope>
    <source>
        <strain evidence="2 3">ATCC 23263</strain>
    </source>
</reference>
<dbReference type="eggNOG" id="COG4939">
    <property type="taxonomic scope" value="Bacteria"/>
</dbReference>
<evidence type="ECO:0000313" key="3">
    <source>
        <dbReference type="Proteomes" id="UP000004754"/>
    </source>
</evidence>
<gene>
    <name evidence="2" type="ORF">HMP0721_2075</name>
</gene>
<organism evidence="2 3">
    <name type="scientific">Pseudoramibacter alactolyticus ATCC 23263</name>
    <dbReference type="NCBI Taxonomy" id="887929"/>
    <lineage>
        <taxon>Bacteria</taxon>
        <taxon>Bacillati</taxon>
        <taxon>Bacillota</taxon>
        <taxon>Clostridia</taxon>
        <taxon>Eubacteriales</taxon>
        <taxon>Eubacteriaceae</taxon>
        <taxon>Pseudoramibacter</taxon>
    </lineage>
</organism>